<organism evidence="2 3">
    <name type="scientific">Borreliella finlandensis</name>
    <dbReference type="NCBI Taxonomy" id="498741"/>
    <lineage>
        <taxon>Bacteria</taxon>
        <taxon>Pseudomonadati</taxon>
        <taxon>Spirochaetota</taxon>
        <taxon>Spirochaetia</taxon>
        <taxon>Spirochaetales</taxon>
        <taxon>Borreliaceae</taxon>
        <taxon>Borreliella</taxon>
    </lineage>
</organism>
<name>A0A806C708_9SPIR</name>
<sequence>MGIIVGGYVTWAKSGNLRPIKDKYNNLIQNLKGFKYSYIFSPIQLKTLSLWFNYDYNINDNNYTILDNKVPIAKIIAFESTKGFEEKYEVKSLRLISEGSNIDFEQYRASIAQIGLKEASKESRYINSYNFGVLNDNLINSFKLLYKKINVSICLHILP</sequence>
<feature type="domain" description="Outer surface lipoprotein BB0158" evidence="1">
    <location>
        <begin position="9"/>
        <end position="152"/>
    </location>
</feature>
<accession>A0A806C708</accession>
<dbReference type="Proteomes" id="UP000006166">
    <property type="component" value="Plasmid SV1_lp32-12"/>
</dbReference>
<gene>
    <name evidence="2" type="ORF">BSV1_X13</name>
</gene>
<dbReference type="EMBL" id="CP001516">
    <property type="protein sequence ID" value="ACN93225.1"/>
    <property type="molecule type" value="Genomic_DNA"/>
</dbReference>
<protein>
    <recommendedName>
        <fullName evidence="1">Outer surface lipoprotein BB0158 domain-containing protein</fullName>
    </recommendedName>
</protein>
<dbReference type="AlphaFoldDB" id="A0A806C708"/>
<evidence type="ECO:0000259" key="1">
    <source>
        <dbReference type="Pfam" id="PF24960"/>
    </source>
</evidence>
<reference evidence="2 3" key="1">
    <citation type="journal article" date="2011" name="J. Bacteriol.">
        <title>Whole genome sequence of an unusual Borrelia burgdorferi sensu lato isolate.</title>
        <authorList>
            <person name="Casjens S.R."/>
            <person name="Fraser-Liggett C.M."/>
            <person name="Mongodin E.F."/>
            <person name="Qiu W.G."/>
            <person name="Dunn J.J."/>
            <person name="Luft B.J."/>
            <person name="Schutzer S.E."/>
        </authorList>
    </citation>
    <scope>NUCLEOTIDE SEQUENCE [LARGE SCALE GENOMIC DNA]</scope>
    <source>
        <strain evidence="2 3">SV1</strain>
    </source>
</reference>
<proteinExistence type="predicted"/>
<dbReference type="NCBIfam" id="NF033723">
    <property type="entry name" value="S2_P23"/>
    <property type="match status" value="1"/>
</dbReference>
<keyword evidence="2" id="KW-0614">Plasmid</keyword>
<evidence type="ECO:0000313" key="2">
    <source>
        <dbReference type="EMBL" id="ACN93225.1"/>
    </source>
</evidence>
<keyword evidence="3" id="KW-1185">Reference proteome</keyword>
<dbReference type="Pfam" id="PF24960">
    <property type="entry name" value="BB0158"/>
    <property type="match status" value="1"/>
</dbReference>
<dbReference type="InterPro" id="IPR056668">
    <property type="entry name" value="BB0158-like"/>
</dbReference>
<evidence type="ECO:0000313" key="3">
    <source>
        <dbReference type="Proteomes" id="UP000006166"/>
    </source>
</evidence>
<geneLocation type="plasmid" evidence="2 3">
    <name>SV1_lp32-12</name>
</geneLocation>